<dbReference type="SUPFAM" id="SSF56300">
    <property type="entry name" value="Metallo-dependent phosphatases"/>
    <property type="match status" value="1"/>
</dbReference>
<dbReference type="Proteomes" id="UP000287394">
    <property type="component" value="Chromosome"/>
</dbReference>
<keyword evidence="4" id="KW-1185">Reference proteome</keyword>
<dbReference type="PANTHER" id="PTHR42850:SF2">
    <property type="entry name" value="BLL5683 PROTEIN"/>
    <property type="match status" value="1"/>
</dbReference>
<evidence type="ECO:0000313" key="3">
    <source>
        <dbReference type="EMBL" id="BDI28255.1"/>
    </source>
</evidence>
<dbReference type="GO" id="GO:0016791">
    <property type="term" value="F:phosphatase activity"/>
    <property type="evidence" value="ECO:0007669"/>
    <property type="project" value="TreeGrafter"/>
</dbReference>
<keyword evidence="2" id="KW-0479">Metal-binding</keyword>
<name>A0A402CS59_9BACT</name>
<accession>A0A402CS59</accession>
<proteinExistence type="inferred from homology"/>
<comment type="similarity">
    <text evidence="1 2">Belongs to the metallophosphoesterase superfamily. YfcE family.</text>
</comment>
<dbReference type="GO" id="GO:0005737">
    <property type="term" value="C:cytoplasm"/>
    <property type="evidence" value="ECO:0007669"/>
    <property type="project" value="TreeGrafter"/>
</dbReference>
<dbReference type="GO" id="GO:0046872">
    <property type="term" value="F:metal ion binding"/>
    <property type="evidence" value="ECO:0007669"/>
    <property type="project" value="UniProtKB-KW"/>
</dbReference>
<reference evidence="3 4" key="1">
    <citation type="journal article" date="2019" name="Int. J. Syst. Evol. Microbiol.">
        <title>Capsulimonas corticalis gen. nov., sp. nov., an aerobic capsulated bacterium, of a novel bacterial order, Capsulimonadales ord. nov., of the class Armatimonadia of the phylum Armatimonadetes.</title>
        <authorList>
            <person name="Li J."/>
            <person name="Kudo C."/>
            <person name="Tonouchi A."/>
        </authorList>
    </citation>
    <scope>NUCLEOTIDE SEQUENCE [LARGE SCALE GENOMIC DNA]</scope>
    <source>
        <strain evidence="3 4">AX-7</strain>
    </source>
</reference>
<dbReference type="InterPro" id="IPR011152">
    <property type="entry name" value="Pesterase_MJ0912"/>
</dbReference>
<dbReference type="NCBIfam" id="TIGR00040">
    <property type="entry name" value="yfcE"/>
    <property type="match status" value="1"/>
</dbReference>
<dbReference type="Gene3D" id="3.60.21.10">
    <property type="match status" value="1"/>
</dbReference>
<dbReference type="CDD" id="cd00838">
    <property type="entry name" value="MPP_superfamily"/>
    <property type="match status" value="1"/>
</dbReference>
<evidence type="ECO:0000256" key="1">
    <source>
        <dbReference type="ARBA" id="ARBA00008950"/>
    </source>
</evidence>
<organism evidence="3 4">
    <name type="scientific">Capsulimonas corticalis</name>
    <dbReference type="NCBI Taxonomy" id="2219043"/>
    <lineage>
        <taxon>Bacteria</taxon>
        <taxon>Bacillati</taxon>
        <taxon>Armatimonadota</taxon>
        <taxon>Armatimonadia</taxon>
        <taxon>Capsulimonadales</taxon>
        <taxon>Capsulimonadaceae</taxon>
        <taxon>Capsulimonas</taxon>
    </lineage>
</organism>
<dbReference type="EC" id="3.1.4.-" evidence="2"/>
<dbReference type="InterPro" id="IPR000979">
    <property type="entry name" value="Phosphodiesterase_MJ0936/Vps29"/>
</dbReference>
<dbReference type="InterPro" id="IPR050126">
    <property type="entry name" value="Ap4A_hydrolase"/>
</dbReference>
<dbReference type="InterPro" id="IPR024654">
    <property type="entry name" value="Calcineurin-like_PHP_lpxH"/>
</dbReference>
<comment type="cofactor">
    <cofactor evidence="2">
        <name>a divalent metal cation</name>
        <dbReference type="ChEBI" id="CHEBI:60240"/>
    </cofactor>
</comment>
<protein>
    <recommendedName>
        <fullName evidence="2">Phosphoesterase</fullName>
        <ecNumber evidence="2">3.1.4.-</ecNumber>
    </recommendedName>
</protein>
<dbReference type="Pfam" id="PF12850">
    <property type="entry name" value="Metallophos_2"/>
    <property type="match status" value="1"/>
</dbReference>
<dbReference type="KEGG" id="ccot:CCAX7_003060"/>
<dbReference type="PIRSF" id="PIRSF000883">
    <property type="entry name" value="Pesterase_MJ0912"/>
    <property type="match status" value="1"/>
</dbReference>
<dbReference type="AlphaFoldDB" id="A0A402CS59"/>
<evidence type="ECO:0000313" key="4">
    <source>
        <dbReference type="Proteomes" id="UP000287394"/>
    </source>
</evidence>
<sequence length="250" mass="27566">MAKRLAIFSDIHANLPAMEVVADYIRSGGYDGVYCLGDLGGYASQPNEVQDIVQSMGCPTILGNYDEGVGFERESCGCNYIQPFDIKMSDVSFFWTREHTSGEHKAWLRELPRQIRLQVGDLDVLLCHGSPASTTEYLFETRSDAYLNKFTVGGRDDAQADVIVFGHTHVPFHREVSGVHFVNTGSVGRPKDGDPRAGYCVLTIDGDQVSVEQIRLAYDIEAACMRLIAAGLPEYFADYLRLAGSVTPPE</sequence>
<dbReference type="EMBL" id="AP025739">
    <property type="protein sequence ID" value="BDI28255.1"/>
    <property type="molecule type" value="Genomic_DNA"/>
</dbReference>
<evidence type="ECO:0000256" key="2">
    <source>
        <dbReference type="RuleBase" id="RU362039"/>
    </source>
</evidence>
<gene>
    <name evidence="3" type="ORF">CCAX7_003060</name>
</gene>
<dbReference type="InterPro" id="IPR029052">
    <property type="entry name" value="Metallo-depent_PP-like"/>
</dbReference>
<dbReference type="PANTHER" id="PTHR42850">
    <property type="entry name" value="METALLOPHOSPHOESTERASE"/>
    <property type="match status" value="1"/>
</dbReference>